<organism evidence="1 2">
    <name type="scientific">Plesiocystis pacifica SIR-1</name>
    <dbReference type="NCBI Taxonomy" id="391625"/>
    <lineage>
        <taxon>Bacteria</taxon>
        <taxon>Pseudomonadati</taxon>
        <taxon>Myxococcota</taxon>
        <taxon>Polyangia</taxon>
        <taxon>Nannocystales</taxon>
        <taxon>Nannocystaceae</taxon>
        <taxon>Plesiocystis</taxon>
    </lineage>
</organism>
<evidence type="ECO:0000313" key="2">
    <source>
        <dbReference type="Proteomes" id="UP000005801"/>
    </source>
</evidence>
<reference evidence="1 2" key="1">
    <citation type="submission" date="2007-06" db="EMBL/GenBank/DDBJ databases">
        <authorList>
            <person name="Shimkets L."/>
            <person name="Ferriera S."/>
            <person name="Johnson J."/>
            <person name="Kravitz S."/>
            <person name="Beeson K."/>
            <person name="Sutton G."/>
            <person name="Rogers Y.-H."/>
            <person name="Friedman R."/>
            <person name="Frazier M."/>
            <person name="Venter J.C."/>
        </authorList>
    </citation>
    <scope>NUCLEOTIDE SEQUENCE [LARGE SCALE GENOMIC DNA]</scope>
    <source>
        <strain evidence="1 2">SIR-1</strain>
    </source>
</reference>
<dbReference type="STRING" id="391625.PPSIR1_08916"/>
<name>A6G712_9BACT</name>
<comment type="caution">
    <text evidence="1">The sequence shown here is derived from an EMBL/GenBank/DDBJ whole genome shotgun (WGS) entry which is preliminary data.</text>
</comment>
<dbReference type="AlphaFoldDB" id="A6G712"/>
<evidence type="ECO:0008006" key="3">
    <source>
        <dbReference type="Google" id="ProtNLM"/>
    </source>
</evidence>
<gene>
    <name evidence="1" type="ORF">PPSIR1_08916</name>
</gene>
<accession>A6G712</accession>
<protein>
    <recommendedName>
        <fullName evidence="3">Roadblock/LAMTOR2 domain-containing protein</fullName>
    </recommendedName>
</protein>
<sequence length="137" mass="14919">MTNAADSQEDAIDRGVSEFGEILGEFIEGVPHALGIVLSDGVDDTIDTAHRPAKIESIDVCIAGAQVGQAMCRLTIDTIIFGLGRALIVLESDEFVLMSKLLWEEYLVTSVLDPKVNIARAMREFEEVADKTLALLR</sequence>
<dbReference type="RefSeq" id="WP_006972507.1">
    <property type="nucleotide sequence ID" value="NZ_ABCS01000032.1"/>
</dbReference>
<dbReference type="EMBL" id="ABCS01000032">
    <property type="protein sequence ID" value="EDM78288.1"/>
    <property type="molecule type" value="Genomic_DNA"/>
</dbReference>
<dbReference type="OrthoDB" id="5516945at2"/>
<evidence type="ECO:0000313" key="1">
    <source>
        <dbReference type="EMBL" id="EDM78288.1"/>
    </source>
</evidence>
<keyword evidence="2" id="KW-1185">Reference proteome</keyword>
<proteinExistence type="predicted"/>
<dbReference type="Proteomes" id="UP000005801">
    <property type="component" value="Unassembled WGS sequence"/>
</dbReference>